<keyword evidence="2" id="KW-1185">Reference proteome</keyword>
<organism evidence="1 2">
    <name type="scientific">Choristoneura fumiferana</name>
    <name type="common">Spruce budworm moth</name>
    <name type="synonym">Archips fumiferana</name>
    <dbReference type="NCBI Taxonomy" id="7141"/>
    <lineage>
        <taxon>Eukaryota</taxon>
        <taxon>Metazoa</taxon>
        <taxon>Ecdysozoa</taxon>
        <taxon>Arthropoda</taxon>
        <taxon>Hexapoda</taxon>
        <taxon>Insecta</taxon>
        <taxon>Pterygota</taxon>
        <taxon>Neoptera</taxon>
        <taxon>Endopterygota</taxon>
        <taxon>Lepidoptera</taxon>
        <taxon>Glossata</taxon>
        <taxon>Ditrysia</taxon>
        <taxon>Tortricoidea</taxon>
        <taxon>Tortricidae</taxon>
        <taxon>Tortricinae</taxon>
        <taxon>Choristoneura</taxon>
    </lineage>
</organism>
<name>A0ACC0JG12_CHOFU</name>
<dbReference type="EMBL" id="CM046125">
    <property type="protein sequence ID" value="KAI8423010.1"/>
    <property type="molecule type" value="Genomic_DNA"/>
</dbReference>
<evidence type="ECO:0000313" key="2">
    <source>
        <dbReference type="Proteomes" id="UP001064048"/>
    </source>
</evidence>
<proteinExistence type="predicted"/>
<accession>A0ACC0JG12</accession>
<gene>
    <name evidence="1" type="ORF">MSG28_014098</name>
</gene>
<reference evidence="1 2" key="1">
    <citation type="journal article" date="2022" name="Genome Biol. Evol.">
        <title>The Spruce Budworm Genome: Reconstructing the Evolutionary History of Antifreeze Proteins.</title>
        <authorList>
            <person name="Beliveau C."/>
            <person name="Gagne P."/>
            <person name="Picq S."/>
            <person name="Vernygora O."/>
            <person name="Keeling C.I."/>
            <person name="Pinkney K."/>
            <person name="Doucet D."/>
            <person name="Wen F."/>
            <person name="Johnston J.S."/>
            <person name="Maaroufi H."/>
            <person name="Boyle B."/>
            <person name="Laroche J."/>
            <person name="Dewar K."/>
            <person name="Juretic N."/>
            <person name="Blackburn G."/>
            <person name="Nisole A."/>
            <person name="Brunet B."/>
            <person name="Brandao M."/>
            <person name="Lumley L."/>
            <person name="Duan J."/>
            <person name="Quan G."/>
            <person name="Lucarotti C.J."/>
            <person name="Roe A.D."/>
            <person name="Sperling F.A.H."/>
            <person name="Levesque R.C."/>
            <person name="Cusson M."/>
        </authorList>
    </citation>
    <scope>NUCLEOTIDE SEQUENCE [LARGE SCALE GENOMIC DNA]</scope>
    <source>
        <strain evidence="1">Glfc:IPQL:Cfum</strain>
    </source>
</reference>
<protein>
    <submittedName>
        <fullName evidence="1">Uncharacterized protein</fullName>
    </submittedName>
</protein>
<evidence type="ECO:0000313" key="1">
    <source>
        <dbReference type="EMBL" id="KAI8423010.1"/>
    </source>
</evidence>
<dbReference type="Proteomes" id="UP001064048">
    <property type="component" value="Chromosome 25"/>
</dbReference>
<comment type="caution">
    <text evidence="1">The sequence shown here is derived from an EMBL/GenBank/DDBJ whole genome shotgun (WGS) entry which is preliminary data.</text>
</comment>
<sequence>MKLLFLLGLIAACSAIPRQQRKFPDDFLFGTATASYQIEGAWNEDGKGENIWDHMTHTNPTVIKDVSNGDVATDSYHNYKRDVEMMRELGLDAYRFSLSWSRILPSGFTNEVNQAGVDFYNNYINEMLKYNIKPMVTLYHWDLPQKLQELGGFMNPMVSDWFEDYARLAYQLFGDRVKLWITFNEPREVCYQGYGYNTKAPILNATGIGEYICAKHLVIAHAKAYHAYDKDFRPSQGGVCGYTTNLHSFEPLTDSAEDTYATELRKQTDWAIYTDPIYSEEGGFPKDLVAIVAAKSAEQGYPRSRLPELTEEEKAYVRGTYDFFGVNHYSAYLVSATEHKLEQAVPSMYDDIDVGWTVDEAWPVSASTWLRLAPNSLLNVLLDLQSRYNNPVIYVTENGWSQTLEAGLMDEDRVRYYNAKLEECLDALDAGVRLKGYMAWSLMDNFEWMQGYTERFGLYEVDLTSPERTRTPRLSAFMYKHVITSRSVDQEYRPQTMTMTIDEGH</sequence>